<dbReference type="EMBL" id="NMUH01005608">
    <property type="protein sequence ID" value="MQM13209.1"/>
    <property type="molecule type" value="Genomic_DNA"/>
</dbReference>
<accession>A0A843WT00</accession>
<keyword evidence="2" id="KW-0732">Signal</keyword>
<dbReference type="AlphaFoldDB" id="A0A843WT00"/>
<dbReference type="Proteomes" id="UP000652761">
    <property type="component" value="Unassembled WGS sequence"/>
</dbReference>
<comment type="caution">
    <text evidence="3">The sequence shown here is derived from an EMBL/GenBank/DDBJ whole genome shotgun (WGS) entry which is preliminary data.</text>
</comment>
<feature type="region of interest" description="Disordered" evidence="1">
    <location>
        <begin position="128"/>
        <end position="147"/>
    </location>
</feature>
<feature type="region of interest" description="Disordered" evidence="1">
    <location>
        <begin position="154"/>
        <end position="177"/>
    </location>
</feature>
<evidence type="ECO:0000256" key="1">
    <source>
        <dbReference type="SAM" id="MobiDB-lite"/>
    </source>
</evidence>
<feature type="non-terminal residue" evidence="3">
    <location>
        <position position="177"/>
    </location>
</feature>
<evidence type="ECO:0000313" key="3">
    <source>
        <dbReference type="EMBL" id="MQM13209.1"/>
    </source>
</evidence>
<feature type="chain" id="PRO_5032633524" evidence="2">
    <location>
        <begin position="47"/>
        <end position="177"/>
    </location>
</feature>
<feature type="signal peptide" evidence="2">
    <location>
        <begin position="1"/>
        <end position="46"/>
    </location>
</feature>
<name>A0A843WT00_COLES</name>
<proteinExistence type="predicted"/>
<keyword evidence="4" id="KW-1185">Reference proteome</keyword>
<organism evidence="3 4">
    <name type="scientific">Colocasia esculenta</name>
    <name type="common">Wild taro</name>
    <name type="synonym">Arum esculentum</name>
    <dbReference type="NCBI Taxonomy" id="4460"/>
    <lineage>
        <taxon>Eukaryota</taxon>
        <taxon>Viridiplantae</taxon>
        <taxon>Streptophyta</taxon>
        <taxon>Embryophyta</taxon>
        <taxon>Tracheophyta</taxon>
        <taxon>Spermatophyta</taxon>
        <taxon>Magnoliopsida</taxon>
        <taxon>Liliopsida</taxon>
        <taxon>Araceae</taxon>
        <taxon>Aroideae</taxon>
        <taxon>Colocasieae</taxon>
        <taxon>Colocasia</taxon>
    </lineage>
</organism>
<evidence type="ECO:0000256" key="2">
    <source>
        <dbReference type="SAM" id="SignalP"/>
    </source>
</evidence>
<gene>
    <name evidence="3" type="ORF">Taro_046135</name>
</gene>
<reference evidence="3" key="1">
    <citation type="submission" date="2017-07" db="EMBL/GenBank/DDBJ databases">
        <title>Taro Niue Genome Assembly and Annotation.</title>
        <authorList>
            <person name="Atibalentja N."/>
            <person name="Keating K."/>
            <person name="Fields C.J."/>
        </authorList>
    </citation>
    <scope>NUCLEOTIDE SEQUENCE</scope>
    <source>
        <strain evidence="3">Niue_2</strain>
        <tissue evidence="3">Leaf</tissue>
    </source>
</reference>
<evidence type="ECO:0000313" key="4">
    <source>
        <dbReference type="Proteomes" id="UP000652761"/>
    </source>
</evidence>
<protein>
    <submittedName>
        <fullName evidence="3">Uncharacterized protein</fullName>
    </submittedName>
</protein>
<sequence>MLSPSLCSRCPGLHGGCSLAVSRFLGLCRLALWAMCSGFHFAGSLGAPNCCFGNLFLGAVCGGTGRCSSLTSWSVRGAGWFCLWTLDLVETILLTLPGLRIRGWRRELQVPGGGSGGRLVTVEMVAEEKPPSTPQAAPVHPEVPPMSQAQITRSRLPDMSPSGADCDSLPVATKKAT</sequence>